<gene>
    <name evidence="3" type="ORF">EAE98_002884</name>
</gene>
<keyword evidence="4" id="KW-1185">Reference proteome</keyword>
<feature type="region of interest" description="Disordered" evidence="1">
    <location>
        <begin position="66"/>
        <end position="86"/>
    </location>
</feature>
<dbReference type="EMBL" id="RCSX01000005">
    <property type="protein sequence ID" value="KAF7934839.1"/>
    <property type="molecule type" value="Genomic_DNA"/>
</dbReference>
<proteinExistence type="predicted"/>
<name>A0ABQ7IV12_9HELO</name>
<accession>A0ABQ7IV12</accession>
<feature type="transmembrane region" description="Helical" evidence="2">
    <location>
        <begin position="97"/>
        <end position="115"/>
    </location>
</feature>
<feature type="transmembrane region" description="Helical" evidence="2">
    <location>
        <begin position="30"/>
        <end position="51"/>
    </location>
</feature>
<evidence type="ECO:0000313" key="4">
    <source>
        <dbReference type="Proteomes" id="UP000783213"/>
    </source>
</evidence>
<keyword evidence="2" id="KW-1133">Transmembrane helix</keyword>
<evidence type="ECO:0000256" key="2">
    <source>
        <dbReference type="SAM" id="Phobius"/>
    </source>
</evidence>
<comment type="caution">
    <text evidence="3">The sequence shown here is derived from an EMBL/GenBank/DDBJ whole genome shotgun (WGS) entry which is preliminary data.</text>
</comment>
<evidence type="ECO:0000313" key="3">
    <source>
        <dbReference type="EMBL" id="KAF7934839.1"/>
    </source>
</evidence>
<evidence type="ECO:0008006" key="5">
    <source>
        <dbReference type="Google" id="ProtNLM"/>
    </source>
</evidence>
<dbReference type="RefSeq" id="XP_038813033.1">
    <property type="nucleotide sequence ID" value="XM_038950504.1"/>
</dbReference>
<organism evidence="3 4">
    <name type="scientific">Botrytis deweyae</name>
    <dbReference type="NCBI Taxonomy" id="2478750"/>
    <lineage>
        <taxon>Eukaryota</taxon>
        <taxon>Fungi</taxon>
        <taxon>Dikarya</taxon>
        <taxon>Ascomycota</taxon>
        <taxon>Pezizomycotina</taxon>
        <taxon>Leotiomycetes</taxon>
        <taxon>Helotiales</taxon>
        <taxon>Sclerotiniaceae</taxon>
        <taxon>Botrytis</taxon>
    </lineage>
</organism>
<keyword evidence="2" id="KW-0472">Membrane</keyword>
<feature type="compositionally biased region" description="Polar residues" evidence="1">
    <location>
        <begin position="68"/>
        <end position="81"/>
    </location>
</feature>
<dbReference type="Proteomes" id="UP000783213">
    <property type="component" value="Unassembled WGS sequence"/>
</dbReference>
<reference evidence="3 4" key="1">
    <citation type="journal article" date="2020" name="Genome Biol. Evol.">
        <title>Comparative genomics of Sclerotiniaceae.</title>
        <authorList>
            <person name="Valero Jimenez C.A."/>
            <person name="Steentjes M."/>
            <person name="Scholten O.E."/>
            <person name="Van Kan J.A.L."/>
        </authorList>
    </citation>
    <scope>NUCLEOTIDE SEQUENCE [LARGE SCALE GENOMIC DNA]</scope>
    <source>
        <strain evidence="3 4">B1</strain>
    </source>
</reference>
<dbReference type="GeneID" id="62229658"/>
<evidence type="ECO:0000256" key="1">
    <source>
        <dbReference type="SAM" id="MobiDB-lite"/>
    </source>
</evidence>
<sequence>MSPSEKLLNSTNSTQNAKEMPEDFSLLFELVFVVGVVLIGGIAMIIMVYTIESYRHKKRKRKILVNKELQSQPDSQRNPKTVSKPATRARYEMEKNLIIGLAVGGGLFVLMSFLICCCRNRVGGSRYGGGDGNYGPDGGDGGDGGS</sequence>
<protein>
    <recommendedName>
        <fullName evidence="5">Transmembrane protein</fullName>
    </recommendedName>
</protein>
<keyword evidence="2" id="KW-0812">Transmembrane</keyword>